<dbReference type="GO" id="GO:0005886">
    <property type="term" value="C:plasma membrane"/>
    <property type="evidence" value="ECO:0007669"/>
    <property type="project" value="UniProtKB-SubCell"/>
</dbReference>
<dbReference type="Pfam" id="PF00002">
    <property type="entry name" value="7tm_2"/>
    <property type="match status" value="1"/>
</dbReference>
<feature type="chain" id="PRO_5027094680" evidence="17">
    <location>
        <begin position="23"/>
        <end position="779"/>
    </location>
</feature>
<evidence type="ECO:0000259" key="20">
    <source>
        <dbReference type="PROSITE" id="PS50261"/>
    </source>
</evidence>
<dbReference type="SUPFAM" id="SSF81321">
    <property type="entry name" value="Family A G protein-coupled receptor-like"/>
    <property type="match status" value="1"/>
</dbReference>
<comment type="caution">
    <text evidence="14">Lacks conserved residue(s) required for the propagation of feature annotation.</text>
</comment>
<evidence type="ECO:0000256" key="10">
    <source>
        <dbReference type="ARBA" id="ARBA00023157"/>
    </source>
</evidence>
<dbReference type="GO" id="GO:0007166">
    <property type="term" value="P:cell surface receptor signaling pathway"/>
    <property type="evidence" value="ECO:0007669"/>
    <property type="project" value="InterPro"/>
</dbReference>
<evidence type="ECO:0000256" key="8">
    <source>
        <dbReference type="ARBA" id="ARBA00023040"/>
    </source>
</evidence>
<evidence type="ECO:0000256" key="14">
    <source>
        <dbReference type="PROSITE-ProRule" id="PRU00076"/>
    </source>
</evidence>
<evidence type="ECO:0000256" key="13">
    <source>
        <dbReference type="ARBA" id="ARBA00023224"/>
    </source>
</evidence>
<feature type="domain" description="EGF-like" evidence="18">
    <location>
        <begin position="172"/>
        <end position="215"/>
    </location>
</feature>
<organism evidence="21 22">
    <name type="scientific">Chanos chanos</name>
    <name type="common">Milkfish</name>
    <name type="synonym">Mugil chanos</name>
    <dbReference type="NCBI Taxonomy" id="29144"/>
    <lineage>
        <taxon>Eukaryota</taxon>
        <taxon>Metazoa</taxon>
        <taxon>Chordata</taxon>
        <taxon>Craniata</taxon>
        <taxon>Vertebrata</taxon>
        <taxon>Euteleostomi</taxon>
        <taxon>Actinopterygii</taxon>
        <taxon>Neopterygii</taxon>
        <taxon>Teleostei</taxon>
        <taxon>Ostariophysi</taxon>
        <taxon>Gonorynchiformes</taxon>
        <taxon>Chanidae</taxon>
        <taxon>Chanos</taxon>
    </lineage>
</organism>
<dbReference type="SUPFAM" id="SSF57184">
    <property type="entry name" value="Growth factor receptor domain"/>
    <property type="match status" value="1"/>
</dbReference>
<name>A0A6J2VY66_CHACN</name>
<keyword evidence="10" id="KW-1015">Disulfide bond</keyword>
<keyword evidence="12" id="KW-0325">Glycoprotein</keyword>
<dbReference type="Pfam" id="PF07645">
    <property type="entry name" value="EGF_CA"/>
    <property type="match status" value="4"/>
</dbReference>
<dbReference type="PROSITE" id="PS50026">
    <property type="entry name" value="EGF_3"/>
    <property type="match status" value="4"/>
</dbReference>
<evidence type="ECO:0000256" key="16">
    <source>
        <dbReference type="SAM" id="Phobius"/>
    </source>
</evidence>
<dbReference type="Proteomes" id="UP000504632">
    <property type="component" value="Chromosome 7"/>
</dbReference>
<dbReference type="FunFam" id="2.10.25.10:FF:000005">
    <property type="entry name" value="Fibrillin 2"/>
    <property type="match status" value="1"/>
</dbReference>
<dbReference type="FunFam" id="1.20.1070.10:FF:000136">
    <property type="entry name" value="Adhesion G protein-coupled receptor E5"/>
    <property type="match status" value="1"/>
</dbReference>
<comment type="subcellular location">
    <subcellularLocation>
        <location evidence="1">Cell membrane</location>
        <topology evidence="1">Multi-pass membrane protein</topology>
    </subcellularLocation>
</comment>
<evidence type="ECO:0000259" key="18">
    <source>
        <dbReference type="PROSITE" id="PS50026"/>
    </source>
</evidence>
<dbReference type="InterPro" id="IPR009030">
    <property type="entry name" value="Growth_fac_rcpt_cys_sf"/>
</dbReference>
<evidence type="ECO:0000256" key="17">
    <source>
        <dbReference type="SAM" id="SignalP"/>
    </source>
</evidence>
<dbReference type="RefSeq" id="XP_030636794.1">
    <property type="nucleotide sequence ID" value="XM_030780934.1"/>
</dbReference>
<evidence type="ECO:0000256" key="2">
    <source>
        <dbReference type="ARBA" id="ARBA00022475"/>
    </source>
</evidence>
<keyword evidence="2" id="KW-1003">Cell membrane</keyword>
<evidence type="ECO:0000259" key="19">
    <source>
        <dbReference type="PROSITE" id="PS50221"/>
    </source>
</evidence>
<dbReference type="InterPro" id="IPR057244">
    <property type="entry name" value="GAIN_B"/>
</dbReference>
<sequence>MGPKSALLLLVLHLILQRSALTHMCKIGYAKEGKDCVDVDECEQELCGEHAVCKNTLGSYYCVCERGFSSRVDNFTATTGQCVDINECGGGNSPCPDSHMICVNTMGSYRCECPTGFTAGRGDGNCVDEDECVNASTHCGSHGNCTNTPGSYKCTCPSGFGNRDNSNGPCEDINECNRDPHICGQGGSCQNSVGGYSCTCDRGYSNFGNKQTRCTKLTCDQFNPDSDQTLTQSMPGLQKLKALMKKNCLSLSTPGEEHLTGQALMENVFTATDEMLSGGILGNGRRVSMLLGTVESAMRLIGPQLNDPISKMETDHTEAELAVRKARTPPTGRVILSTENAELQANWEIASGNQSYPGFAMAALIMYKDLESSANSSFDKLNKGSEEEEETNISYQINSKVVTACVSNPDTKNLPEPVTLTFKHLEDRVESAEMNYTCVYWDESTPEGSWSTQGCFRASSNATYTVCRCNHLSSFAVLMALYPVPDSFELRMITWVGLSLSLGCLFLCIMTFSFCRPIQGTRNTIHLHLCVCLFIADLVFLCGITSTHNPGGCAVVAGLLHFFFLAAFCWMLLEGVQLYRMLVLVFNTTLKPLYMVAVGYGTPLIIVIISALAYPQGYGSKRNCWLSLERGFIWSFFGPVCMIVIINSVFFLMTVWKLAAKFSSLNPDMSKLHKIRGFTVTAIAQLCVLGGMWVFGCFLFQEEGTVVMLYLFTLLNSLQGALIFIMHCLLSKTVREEYSKLLGNICTAQKKRYSEFSTNQTSNSQQPLRSAPSTGESQI</sequence>
<dbReference type="PRINTS" id="PR01128">
    <property type="entry name" value="EMR1HORMONER"/>
</dbReference>
<feature type="transmembrane region" description="Helical" evidence="16">
    <location>
        <begin position="554"/>
        <end position="573"/>
    </location>
</feature>
<dbReference type="AlphaFoldDB" id="A0A6J2VY66"/>
<keyword evidence="21" id="KW-1185">Reference proteome</keyword>
<keyword evidence="6" id="KW-0677">Repeat</keyword>
<dbReference type="InterPro" id="IPR000742">
    <property type="entry name" value="EGF"/>
</dbReference>
<dbReference type="PROSITE" id="PS50221">
    <property type="entry name" value="GAIN_B"/>
    <property type="match status" value="1"/>
</dbReference>
<keyword evidence="11" id="KW-0675">Receptor</keyword>
<dbReference type="FunFam" id="2.10.25.10:FF:000038">
    <property type="entry name" value="Fibrillin 2"/>
    <property type="match status" value="2"/>
</dbReference>
<dbReference type="FunCoup" id="A0A6J2VY66">
    <property type="interactions" value="640"/>
</dbReference>
<dbReference type="SMART" id="SM00303">
    <property type="entry name" value="GPS"/>
    <property type="match status" value="1"/>
</dbReference>
<accession>A0A6J2VY66</accession>
<dbReference type="Gene3D" id="2.10.25.10">
    <property type="entry name" value="Laminin"/>
    <property type="match status" value="4"/>
</dbReference>
<dbReference type="OrthoDB" id="1100386at2759"/>
<evidence type="ECO:0000256" key="9">
    <source>
        <dbReference type="ARBA" id="ARBA00023136"/>
    </source>
</evidence>
<evidence type="ECO:0000256" key="11">
    <source>
        <dbReference type="ARBA" id="ARBA00023170"/>
    </source>
</evidence>
<dbReference type="GO" id="GO:0004930">
    <property type="term" value="F:G protein-coupled receptor activity"/>
    <property type="evidence" value="ECO:0007669"/>
    <property type="project" value="UniProtKB-KW"/>
</dbReference>
<dbReference type="Pfam" id="PF01825">
    <property type="entry name" value="GPS"/>
    <property type="match status" value="1"/>
</dbReference>
<evidence type="ECO:0000256" key="12">
    <source>
        <dbReference type="ARBA" id="ARBA00023180"/>
    </source>
</evidence>
<dbReference type="PROSITE" id="PS01187">
    <property type="entry name" value="EGF_CA"/>
    <property type="match status" value="2"/>
</dbReference>
<evidence type="ECO:0000256" key="1">
    <source>
        <dbReference type="ARBA" id="ARBA00004651"/>
    </source>
</evidence>
<feature type="transmembrane region" description="Helical" evidence="16">
    <location>
        <begin position="527"/>
        <end position="548"/>
    </location>
</feature>
<feature type="domain" description="EGF-like" evidence="18">
    <location>
        <begin position="84"/>
        <end position="123"/>
    </location>
</feature>
<evidence type="ECO:0000256" key="5">
    <source>
        <dbReference type="ARBA" id="ARBA00022729"/>
    </source>
</evidence>
<dbReference type="SMART" id="SM00179">
    <property type="entry name" value="EGF_CA"/>
    <property type="match status" value="4"/>
</dbReference>
<dbReference type="GO" id="GO:0007189">
    <property type="term" value="P:adenylate cyclase-activating G protein-coupled receptor signaling pathway"/>
    <property type="evidence" value="ECO:0007669"/>
    <property type="project" value="TreeGrafter"/>
</dbReference>
<evidence type="ECO:0000313" key="22">
    <source>
        <dbReference type="RefSeq" id="XP_030636794.1"/>
    </source>
</evidence>
<dbReference type="InterPro" id="IPR001881">
    <property type="entry name" value="EGF-like_Ca-bd_dom"/>
</dbReference>
<feature type="domain" description="G-protein coupled receptors family 2 profile 2" evidence="20">
    <location>
        <begin position="490"/>
        <end position="731"/>
    </location>
</feature>
<dbReference type="InterPro" id="IPR000832">
    <property type="entry name" value="GPCR_2_secretin-like"/>
</dbReference>
<evidence type="ECO:0000256" key="6">
    <source>
        <dbReference type="ARBA" id="ARBA00022737"/>
    </source>
</evidence>
<dbReference type="SMART" id="SM00181">
    <property type="entry name" value="EGF"/>
    <property type="match status" value="4"/>
</dbReference>
<feature type="transmembrane region" description="Helical" evidence="16">
    <location>
        <begin position="633"/>
        <end position="656"/>
    </location>
</feature>
<dbReference type="InterPro" id="IPR049883">
    <property type="entry name" value="NOTCH1_EGF-like"/>
</dbReference>
<dbReference type="InterPro" id="IPR001740">
    <property type="entry name" value="GPCR_2_EMR1-like_rcpt"/>
</dbReference>
<dbReference type="GeneID" id="115817608"/>
<dbReference type="CDD" id="cd00054">
    <property type="entry name" value="EGF_CA"/>
    <property type="match status" value="4"/>
</dbReference>
<dbReference type="GO" id="GO:0005509">
    <property type="term" value="F:calcium ion binding"/>
    <property type="evidence" value="ECO:0007669"/>
    <property type="project" value="InterPro"/>
</dbReference>
<dbReference type="InParanoid" id="A0A6J2VY66"/>
<feature type="region of interest" description="Disordered" evidence="15">
    <location>
        <begin position="757"/>
        <end position="779"/>
    </location>
</feature>
<keyword evidence="8" id="KW-0297">G-protein coupled receptor</keyword>
<evidence type="ECO:0000256" key="3">
    <source>
        <dbReference type="ARBA" id="ARBA00022536"/>
    </source>
</evidence>
<dbReference type="PROSITE" id="PS00010">
    <property type="entry name" value="ASX_HYDROXYL"/>
    <property type="match status" value="4"/>
</dbReference>
<keyword evidence="4 16" id="KW-0812">Transmembrane</keyword>
<dbReference type="InterPro" id="IPR000152">
    <property type="entry name" value="EGF-type_Asp/Asn_hydroxyl_site"/>
</dbReference>
<feature type="domain" description="EGF-like" evidence="18">
    <location>
        <begin position="128"/>
        <end position="166"/>
    </location>
</feature>
<feature type="domain" description="EGF-like" evidence="18">
    <location>
        <begin position="38"/>
        <end position="74"/>
    </location>
</feature>
<feature type="transmembrane region" description="Helical" evidence="16">
    <location>
        <begin position="492"/>
        <end position="515"/>
    </location>
</feature>
<keyword evidence="5 17" id="KW-0732">Signal</keyword>
<dbReference type="PRINTS" id="PR00249">
    <property type="entry name" value="GPCRSECRETIN"/>
</dbReference>
<evidence type="ECO:0000256" key="15">
    <source>
        <dbReference type="SAM" id="MobiDB-lite"/>
    </source>
</evidence>
<feature type="transmembrane region" description="Helical" evidence="16">
    <location>
        <begin position="593"/>
        <end position="613"/>
    </location>
</feature>
<protein>
    <submittedName>
        <fullName evidence="22">Adhesion G protein-coupled receptor E2-like isoform X1</fullName>
    </submittedName>
</protein>
<dbReference type="SUPFAM" id="SSF57196">
    <property type="entry name" value="EGF/Laminin"/>
    <property type="match status" value="1"/>
</dbReference>
<dbReference type="PANTHER" id="PTHR12011">
    <property type="entry name" value="ADHESION G-PROTEIN COUPLED RECEPTOR"/>
    <property type="match status" value="1"/>
</dbReference>
<dbReference type="Gene3D" id="1.20.1070.10">
    <property type="entry name" value="Rhodopsin 7-helix transmembrane proteins"/>
    <property type="match status" value="1"/>
</dbReference>
<reference evidence="22" key="1">
    <citation type="submission" date="2025-08" db="UniProtKB">
        <authorList>
            <consortium name="RefSeq"/>
        </authorList>
    </citation>
    <scope>IDENTIFICATION</scope>
</reference>
<dbReference type="InterPro" id="IPR046338">
    <property type="entry name" value="GAIN_dom_sf"/>
</dbReference>
<keyword evidence="7 16" id="KW-1133">Transmembrane helix</keyword>
<keyword evidence="13" id="KW-0807">Transducer</keyword>
<dbReference type="PROSITE" id="PS50261">
    <property type="entry name" value="G_PROTEIN_RECEP_F2_4"/>
    <property type="match status" value="1"/>
</dbReference>
<dbReference type="Gene3D" id="2.60.220.50">
    <property type="match status" value="1"/>
</dbReference>
<dbReference type="InterPro" id="IPR000203">
    <property type="entry name" value="GPS"/>
</dbReference>
<feature type="transmembrane region" description="Helical" evidence="16">
    <location>
        <begin position="677"/>
        <end position="701"/>
    </location>
</feature>
<evidence type="ECO:0000256" key="4">
    <source>
        <dbReference type="ARBA" id="ARBA00022692"/>
    </source>
</evidence>
<dbReference type="InterPro" id="IPR018097">
    <property type="entry name" value="EGF_Ca-bd_CS"/>
</dbReference>
<evidence type="ECO:0000256" key="7">
    <source>
        <dbReference type="ARBA" id="ARBA00022989"/>
    </source>
</evidence>
<dbReference type="PANTHER" id="PTHR12011:SF433">
    <property type="entry name" value="ADHESION G PROTEIN-COUPLED RECEPTOR E1-LIKE-RELATED"/>
    <property type="match status" value="1"/>
</dbReference>
<dbReference type="GO" id="GO:0030855">
    <property type="term" value="P:epithelial cell differentiation"/>
    <property type="evidence" value="ECO:0007669"/>
    <property type="project" value="UniProtKB-ARBA"/>
</dbReference>
<gene>
    <name evidence="22" type="primary">LOC115817608</name>
</gene>
<evidence type="ECO:0000313" key="21">
    <source>
        <dbReference type="Proteomes" id="UP000504632"/>
    </source>
</evidence>
<feature type="signal peptide" evidence="17">
    <location>
        <begin position="1"/>
        <end position="22"/>
    </location>
</feature>
<keyword evidence="9 16" id="KW-0472">Membrane</keyword>
<keyword evidence="3 14" id="KW-0245">EGF-like domain</keyword>
<dbReference type="InterPro" id="IPR017981">
    <property type="entry name" value="GPCR_2-like_7TM"/>
</dbReference>
<proteinExistence type="predicted"/>
<feature type="domain" description="GAIN-B" evidence="19">
    <location>
        <begin position="332"/>
        <end position="485"/>
    </location>
</feature>
<feature type="transmembrane region" description="Helical" evidence="16">
    <location>
        <begin position="707"/>
        <end position="730"/>
    </location>
</feature>